<organism evidence="1 2">
    <name type="scientific">Panagrolaimus davidi</name>
    <dbReference type="NCBI Taxonomy" id="227884"/>
    <lineage>
        <taxon>Eukaryota</taxon>
        <taxon>Metazoa</taxon>
        <taxon>Ecdysozoa</taxon>
        <taxon>Nematoda</taxon>
        <taxon>Chromadorea</taxon>
        <taxon>Rhabditida</taxon>
        <taxon>Tylenchina</taxon>
        <taxon>Panagrolaimomorpha</taxon>
        <taxon>Panagrolaimoidea</taxon>
        <taxon>Panagrolaimidae</taxon>
        <taxon>Panagrolaimus</taxon>
    </lineage>
</organism>
<dbReference type="WBParaSite" id="PDA_v2.g13031.t1">
    <property type="protein sequence ID" value="PDA_v2.g13031.t1"/>
    <property type="gene ID" value="PDA_v2.g13031"/>
</dbReference>
<dbReference type="Proteomes" id="UP000887578">
    <property type="component" value="Unplaced"/>
</dbReference>
<sequence length="240" mass="28342">MGVYEPAKWNKTLTEKEYCKLGELAVNEIKMLTDSDKWRQTTIHQDSSDEEDEGDDDNGNVTFYKCKSNLNVRQRVYMARTIMNDVPEKFVQLPLPWKRFRALWDKEIEDLTIIAQYPNNVYLVRELRKTELNDSQYESINVWKLHYHESGIYIGVCGTSHAFYPPSKSMKRTHYYLHGYSFIELPGEITQVSIISHVNYNTLTSVDRYVPAILQKHLKEFQIGSRTFNKKRKYGEDDDY</sequence>
<evidence type="ECO:0000313" key="1">
    <source>
        <dbReference type="Proteomes" id="UP000887578"/>
    </source>
</evidence>
<accession>A0A914P555</accession>
<dbReference type="InterPro" id="IPR023393">
    <property type="entry name" value="START-like_dom_sf"/>
</dbReference>
<keyword evidence="1" id="KW-1185">Reference proteome</keyword>
<name>A0A914P555_9BILA</name>
<reference evidence="2" key="1">
    <citation type="submission" date="2022-11" db="UniProtKB">
        <authorList>
            <consortium name="WormBaseParasite"/>
        </authorList>
    </citation>
    <scope>IDENTIFICATION</scope>
</reference>
<dbReference type="AlphaFoldDB" id="A0A914P555"/>
<protein>
    <submittedName>
        <fullName evidence="2">START domain-containing protein</fullName>
    </submittedName>
</protein>
<evidence type="ECO:0000313" key="2">
    <source>
        <dbReference type="WBParaSite" id="PDA_v2.g13031.t1"/>
    </source>
</evidence>
<proteinExistence type="predicted"/>
<dbReference type="Gene3D" id="3.30.530.20">
    <property type="match status" value="1"/>
</dbReference>
<dbReference type="SUPFAM" id="SSF55961">
    <property type="entry name" value="Bet v1-like"/>
    <property type="match status" value="1"/>
</dbReference>